<accession>A0A1E5QJL0</accession>
<dbReference type="InterPro" id="IPR043129">
    <property type="entry name" value="ATPase_NBD"/>
</dbReference>
<dbReference type="Gene3D" id="3.30.420.40">
    <property type="match status" value="2"/>
</dbReference>
<dbReference type="STRING" id="1781255.BH720_12920"/>
<gene>
    <name evidence="2" type="ORF">BH720_12920</name>
</gene>
<protein>
    <recommendedName>
        <fullName evidence="1">ATPase BadF/BadG/BcrA/BcrD type domain-containing protein</fullName>
    </recommendedName>
</protein>
<dbReference type="SUPFAM" id="SSF53067">
    <property type="entry name" value="Actin-like ATPase domain"/>
    <property type="match status" value="2"/>
</dbReference>
<reference evidence="2" key="1">
    <citation type="submission" date="2016-09" db="EMBL/GenBank/DDBJ databases">
        <title>Draft genome of thermotolerant cyanobacterium Desertifilum sp. strain IPPAS B-1220.</title>
        <authorList>
            <person name="Sinetova M.A."/>
            <person name="Bolakhan K."/>
            <person name="Zayadan B.K."/>
            <person name="Mironov K.S."/>
            <person name="Ustinova V."/>
            <person name="Kupriyanova E.V."/>
            <person name="Sidorov R.A."/>
            <person name="Skrypnik A.N."/>
            <person name="Gogoleva N.E."/>
            <person name="Gogolev Y.V."/>
            <person name="Los D.A."/>
        </authorList>
    </citation>
    <scope>NUCLEOTIDE SEQUENCE [LARGE SCALE GENOMIC DNA]</scope>
    <source>
        <strain evidence="2">IPPAS B-1220</strain>
    </source>
</reference>
<dbReference type="PANTHER" id="PTHR43190">
    <property type="entry name" value="N-ACETYL-D-GLUCOSAMINE KINASE"/>
    <property type="match status" value="1"/>
</dbReference>
<sequence>MAYILGLDGGGTKTVCLLMDDRDRLLSRGVGEGSNYHNVGVEAAKGAIAQAIRCCITAYTPERLRIGAIALGLAGVGRAADRLVIVEIVAQLQQDASLPILWDILPENMIITHDAAIALVGGLGSPVGIVAIAGTGSLIFGQNQLGETRRVWGWGARVGDPGSAYSIAVSGLKAVLKARDGLGEATQLETLFQEALQLENSDDLLRVLYQNYQDPSAIAALAPLIDLAAINGDAIAISILQAAIQDFFKATLIVKAQLFSLEKVVSVVTIGSVWQGKAGIRQQFIAQLQQQTPSIQVVEPCHEAAYGAGLLALASLGKKSDRSLRNCPD</sequence>
<proteinExistence type="predicted"/>
<dbReference type="EMBL" id="MJGC01000061">
    <property type="protein sequence ID" value="OEJ74774.1"/>
    <property type="molecule type" value="Genomic_DNA"/>
</dbReference>
<dbReference type="InterPro" id="IPR052519">
    <property type="entry name" value="Euk-type_GlcNAc_Kinase"/>
</dbReference>
<dbReference type="CDD" id="cd24007">
    <property type="entry name" value="ASKHA_NBD_eukNAGK-like"/>
    <property type="match status" value="1"/>
</dbReference>
<feature type="domain" description="ATPase BadF/BadG/BcrA/BcrD type" evidence="1">
    <location>
        <begin position="5"/>
        <end position="312"/>
    </location>
</feature>
<dbReference type="AlphaFoldDB" id="A0A1E5QJL0"/>
<dbReference type="Pfam" id="PF01869">
    <property type="entry name" value="BcrAD_BadFG"/>
    <property type="match status" value="1"/>
</dbReference>
<dbReference type="PANTHER" id="PTHR43190:SF3">
    <property type="entry name" value="N-ACETYL-D-GLUCOSAMINE KINASE"/>
    <property type="match status" value="1"/>
</dbReference>
<dbReference type="RefSeq" id="WP_069967627.1">
    <property type="nucleotide sequence ID" value="NZ_CM124774.1"/>
</dbReference>
<evidence type="ECO:0000259" key="1">
    <source>
        <dbReference type="Pfam" id="PF01869"/>
    </source>
</evidence>
<evidence type="ECO:0000313" key="2">
    <source>
        <dbReference type="EMBL" id="OEJ74774.1"/>
    </source>
</evidence>
<organism evidence="2">
    <name type="scientific">Desertifilum tharense IPPAS B-1220</name>
    <dbReference type="NCBI Taxonomy" id="1781255"/>
    <lineage>
        <taxon>Bacteria</taxon>
        <taxon>Bacillati</taxon>
        <taxon>Cyanobacteriota</taxon>
        <taxon>Cyanophyceae</taxon>
        <taxon>Desertifilales</taxon>
        <taxon>Desertifilaceae</taxon>
        <taxon>Desertifilum</taxon>
    </lineage>
</organism>
<comment type="caution">
    <text evidence="2">The sequence shown here is derived from an EMBL/GenBank/DDBJ whole genome shotgun (WGS) entry which is preliminary data.</text>
</comment>
<name>A0A1E5QJL0_9CYAN</name>
<dbReference type="OrthoDB" id="9772633at2"/>
<dbReference type="InterPro" id="IPR002731">
    <property type="entry name" value="ATPase_BadF"/>
</dbReference>